<dbReference type="PANTHER" id="PTHR31118:SF32">
    <property type="entry name" value="KYNURENINE FORMAMIDASE"/>
    <property type="match status" value="1"/>
</dbReference>
<gene>
    <name evidence="1" type="ORF">Dac01nite_00370</name>
</gene>
<dbReference type="RefSeq" id="WP_203652770.1">
    <property type="nucleotide sequence ID" value="NZ_BONR01000001.1"/>
</dbReference>
<dbReference type="EMBL" id="BONR01000001">
    <property type="protein sequence ID" value="GIG53285.1"/>
    <property type="molecule type" value="Genomic_DNA"/>
</dbReference>
<keyword evidence="2" id="KW-1185">Reference proteome</keyword>
<dbReference type="GO" id="GO:0004061">
    <property type="term" value="F:arylformamidase activity"/>
    <property type="evidence" value="ECO:0007669"/>
    <property type="project" value="InterPro"/>
</dbReference>
<dbReference type="PANTHER" id="PTHR31118">
    <property type="entry name" value="CYCLASE-LIKE PROTEIN 2"/>
    <property type="match status" value="1"/>
</dbReference>
<dbReference type="Gene3D" id="3.50.30.50">
    <property type="entry name" value="Putative cyclase"/>
    <property type="match status" value="1"/>
</dbReference>
<protein>
    <submittedName>
        <fullName evidence="1">Cyclase</fullName>
    </submittedName>
</protein>
<dbReference type="InterPro" id="IPR007325">
    <property type="entry name" value="KFase/CYL"/>
</dbReference>
<dbReference type="GO" id="GO:0019441">
    <property type="term" value="P:L-tryptophan catabolic process to kynurenine"/>
    <property type="evidence" value="ECO:0007669"/>
    <property type="project" value="InterPro"/>
</dbReference>
<sequence length="217" mass="22224">MGARIVDLSQTVADGTVTTPGQPAARIGWWRDHADTAALYEEGTSFAFSHLDIIGGTGTYMDAPLHRFPDGTDARDIDLARVAGVPGVVVDAAGAVGADAFTGIDLEGRAVLVRTGWSVRFGSRDYATGHPHLTGEAGDLLAASGCALVGIDTPNIDGTATGARPVHTALLAAGIPIVEHLANLAALPRHGFVFTALPLPFVGLATSPVRAIATLDA</sequence>
<proteinExistence type="predicted"/>
<name>A0A919Q3M9_9MICO</name>
<dbReference type="Proteomes" id="UP000652354">
    <property type="component" value="Unassembled WGS sequence"/>
</dbReference>
<comment type="caution">
    <text evidence="1">The sequence shown here is derived from an EMBL/GenBank/DDBJ whole genome shotgun (WGS) entry which is preliminary data.</text>
</comment>
<accession>A0A919Q3M9</accession>
<dbReference type="Pfam" id="PF04199">
    <property type="entry name" value="Cyclase"/>
    <property type="match status" value="1"/>
</dbReference>
<evidence type="ECO:0000313" key="1">
    <source>
        <dbReference type="EMBL" id="GIG53285.1"/>
    </source>
</evidence>
<evidence type="ECO:0000313" key="2">
    <source>
        <dbReference type="Proteomes" id="UP000652354"/>
    </source>
</evidence>
<reference evidence="1" key="1">
    <citation type="submission" date="2021-01" db="EMBL/GenBank/DDBJ databases">
        <title>Whole genome shotgun sequence of Demequina activiva NBRC 110675.</title>
        <authorList>
            <person name="Komaki H."/>
            <person name="Tamura T."/>
        </authorList>
    </citation>
    <scope>NUCLEOTIDE SEQUENCE</scope>
    <source>
        <strain evidence="1">NBRC 110675</strain>
    </source>
</reference>
<dbReference type="SUPFAM" id="SSF102198">
    <property type="entry name" value="Putative cyclase"/>
    <property type="match status" value="1"/>
</dbReference>
<dbReference type="InterPro" id="IPR037175">
    <property type="entry name" value="KFase_sf"/>
</dbReference>
<dbReference type="AlphaFoldDB" id="A0A919Q3M9"/>
<organism evidence="1 2">
    <name type="scientific">Demequina activiva</name>
    <dbReference type="NCBI Taxonomy" id="1582364"/>
    <lineage>
        <taxon>Bacteria</taxon>
        <taxon>Bacillati</taxon>
        <taxon>Actinomycetota</taxon>
        <taxon>Actinomycetes</taxon>
        <taxon>Micrococcales</taxon>
        <taxon>Demequinaceae</taxon>
        <taxon>Demequina</taxon>
    </lineage>
</organism>